<sequence length="78" mass="8338">MDGGGNMLRRPRPATPLAELCAAQVSATGRADAAYANAAASRWTAACARLGFAHRILKRVEKHLVVSIVICSYFLLIP</sequence>
<keyword evidence="2" id="KW-1185">Reference proteome</keyword>
<proteinExistence type="predicted"/>
<name>A0A4Z2FQ72_9TELE</name>
<accession>A0A4Z2FQ72</accession>
<gene>
    <name evidence="1" type="ORF">EYF80_046519</name>
</gene>
<reference evidence="1 2" key="1">
    <citation type="submission" date="2019-03" db="EMBL/GenBank/DDBJ databases">
        <title>First draft genome of Liparis tanakae, snailfish: a comprehensive survey of snailfish specific genes.</title>
        <authorList>
            <person name="Kim W."/>
            <person name="Song I."/>
            <person name="Jeong J.-H."/>
            <person name="Kim D."/>
            <person name="Kim S."/>
            <person name="Ryu S."/>
            <person name="Song J.Y."/>
            <person name="Lee S.K."/>
        </authorList>
    </citation>
    <scope>NUCLEOTIDE SEQUENCE [LARGE SCALE GENOMIC DNA]</scope>
    <source>
        <tissue evidence="1">Muscle</tissue>
    </source>
</reference>
<evidence type="ECO:0000313" key="1">
    <source>
        <dbReference type="EMBL" id="TNN43299.1"/>
    </source>
</evidence>
<protein>
    <submittedName>
        <fullName evidence="1">Uncharacterized protein</fullName>
    </submittedName>
</protein>
<comment type="caution">
    <text evidence="1">The sequence shown here is derived from an EMBL/GenBank/DDBJ whole genome shotgun (WGS) entry which is preliminary data.</text>
</comment>
<dbReference type="EMBL" id="SRLO01000977">
    <property type="protein sequence ID" value="TNN43299.1"/>
    <property type="molecule type" value="Genomic_DNA"/>
</dbReference>
<evidence type="ECO:0000313" key="2">
    <source>
        <dbReference type="Proteomes" id="UP000314294"/>
    </source>
</evidence>
<dbReference type="AlphaFoldDB" id="A0A4Z2FQ72"/>
<dbReference type="Proteomes" id="UP000314294">
    <property type="component" value="Unassembled WGS sequence"/>
</dbReference>
<organism evidence="1 2">
    <name type="scientific">Liparis tanakae</name>
    <name type="common">Tanaka's snailfish</name>
    <dbReference type="NCBI Taxonomy" id="230148"/>
    <lineage>
        <taxon>Eukaryota</taxon>
        <taxon>Metazoa</taxon>
        <taxon>Chordata</taxon>
        <taxon>Craniata</taxon>
        <taxon>Vertebrata</taxon>
        <taxon>Euteleostomi</taxon>
        <taxon>Actinopterygii</taxon>
        <taxon>Neopterygii</taxon>
        <taxon>Teleostei</taxon>
        <taxon>Neoteleostei</taxon>
        <taxon>Acanthomorphata</taxon>
        <taxon>Eupercaria</taxon>
        <taxon>Perciformes</taxon>
        <taxon>Cottioidei</taxon>
        <taxon>Cottales</taxon>
        <taxon>Liparidae</taxon>
        <taxon>Liparis</taxon>
    </lineage>
</organism>